<feature type="transmembrane region" description="Helical" evidence="6">
    <location>
        <begin position="568"/>
        <end position="585"/>
    </location>
</feature>
<gene>
    <name evidence="8" type="ORF">PMEA_00031029</name>
</gene>
<feature type="transmembrane region" description="Helical" evidence="6">
    <location>
        <begin position="270"/>
        <end position="290"/>
    </location>
</feature>
<dbReference type="Pfam" id="PF00001">
    <property type="entry name" value="7tm_1"/>
    <property type="match status" value="2"/>
</dbReference>
<feature type="transmembrane region" description="Helical" evidence="6">
    <location>
        <begin position="232"/>
        <end position="250"/>
    </location>
</feature>
<dbReference type="PROSITE" id="PS50262">
    <property type="entry name" value="G_PROTEIN_RECEP_F1_2"/>
    <property type="match status" value="2"/>
</dbReference>
<proteinExistence type="predicted"/>
<feature type="domain" description="G-protein coupled receptors family 1 profile" evidence="7">
    <location>
        <begin position="51"/>
        <end position="288"/>
    </location>
</feature>
<feature type="transmembrane region" description="Helical" evidence="6">
    <location>
        <begin position="154"/>
        <end position="174"/>
    </location>
</feature>
<dbReference type="PANTHER" id="PTHR22750">
    <property type="entry name" value="G-PROTEIN COUPLED RECEPTOR"/>
    <property type="match status" value="1"/>
</dbReference>
<comment type="caution">
    <text evidence="8">The sequence shown here is derived from an EMBL/GenBank/DDBJ whole genome shotgun (WGS) entry which is preliminary data.</text>
</comment>
<comment type="subcellular location">
    <subcellularLocation>
        <location evidence="1">Cell membrane</location>
        <topology evidence="1">Multi-pass membrane protein</topology>
    </subcellularLocation>
</comment>
<evidence type="ECO:0000256" key="4">
    <source>
        <dbReference type="ARBA" id="ARBA00022989"/>
    </source>
</evidence>
<evidence type="ECO:0000256" key="1">
    <source>
        <dbReference type="ARBA" id="ARBA00004651"/>
    </source>
</evidence>
<feature type="transmembrane region" description="Helical" evidence="6">
    <location>
        <begin position="34"/>
        <end position="59"/>
    </location>
</feature>
<organism evidence="8 9">
    <name type="scientific">Pocillopora meandrina</name>
    <dbReference type="NCBI Taxonomy" id="46732"/>
    <lineage>
        <taxon>Eukaryota</taxon>
        <taxon>Metazoa</taxon>
        <taxon>Cnidaria</taxon>
        <taxon>Anthozoa</taxon>
        <taxon>Hexacorallia</taxon>
        <taxon>Scleractinia</taxon>
        <taxon>Astrocoeniina</taxon>
        <taxon>Pocilloporidae</taxon>
        <taxon>Pocillopora</taxon>
    </lineage>
</organism>
<feature type="transmembrane region" description="Helical" evidence="6">
    <location>
        <begin position="180"/>
        <end position="199"/>
    </location>
</feature>
<evidence type="ECO:0000313" key="9">
    <source>
        <dbReference type="Proteomes" id="UP001159428"/>
    </source>
</evidence>
<evidence type="ECO:0000259" key="7">
    <source>
        <dbReference type="PROSITE" id="PS50262"/>
    </source>
</evidence>
<feature type="transmembrane region" description="Helical" evidence="6">
    <location>
        <begin position="448"/>
        <end position="473"/>
    </location>
</feature>
<sequence>MAQANLSGDTGKQTEILAQLRCVAGWTDKIHTQLILISAFNIFLSVTAFLGNTFILVALFKQSSLHPPSKLLYRCLATTDLCVGLITGPSHVAYMLSLVDQNLHFCRYALSMSFIAGFSLSSVSLLAMTAISVDRLLALLLELRYRQVVTMKRTCVIVIMFWVVSIVTGASYFFNHRIAIWYSYIVIPLCLATATFSYAKIFHTLYHSHYQVHIHTLQQLGQPLNMARYRKAVYSALWVQLALVACYLPYNIARSVLPKGELSPLQFLVWGYTATLVYVNSSLNPILYCWKINEIRQAVKETITQVLCCLWSYGKQTETLEEPQCVAGRAHEIHLPVIFLAAANIILSINAFHGNTPFIRHPNLCLVLWQRQISYLSWPDFTAFYRYELAVFASRRMESLPYRLKSMRNVAEKIMAQVNLSSETAKQSETLARLRCVAGWADGIHKSIITLSIINIFLSITAFLGNFLILVALHKESSLHSPSKFLYRCLATTDLCVGLISEHSAVMYWLSLVNEYWNFCLFMLITHFVAGFILASVSLLTMTAVSVDRLLALILGLRYRQVVTLKRTYLLLIIFWIVSSILVRHRPL</sequence>
<dbReference type="CDD" id="cd00637">
    <property type="entry name" value="7tm_classA_rhodopsin-like"/>
    <property type="match status" value="2"/>
</dbReference>
<protein>
    <recommendedName>
        <fullName evidence="7">G-protein coupled receptors family 1 profile domain-containing protein</fullName>
    </recommendedName>
</protein>
<feature type="transmembrane region" description="Helical" evidence="6">
    <location>
        <begin position="108"/>
        <end position="133"/>
    </location>
</feature>
<keyword evidence="3 6" id="KW-0812">Transmembrane</keyword>
<evidence type="ECO:0000256" key="6">
    <source>
        <dbReference type="SAM" id="Phobius"/>
    </source>
</evidence>
<keyword evidence="9" id="KW-1185">Reference proteome</keyword>
<evidence type="ECO:0000256" key="5">
    <source>
        <dbReference type="ARBA" id="ARBA00023136"/>
    </source>
</evidence>
<dbReference type="PRINTS" id="PR00237">
    <property type="entry name" value="GPCRRHODOPSN"/>
</dbReference>
<keyword evidence="2" id="KW-1003">Cell membrane</keyword>
<feature type="domain" description="G-protein coupled receptors family 1 profile" evidence="7">
    <location>
        <begin position="465"/>
        <end position="588"/>
    </location>
</feature>
<feature type="transmembrane region" description="Helical" evidence="6">
    <location>
        <begin position="485"/>
        <end position="510"/>
    </location>
</feature>
<dbReference type="InterPro" id="IPR000276">
    <property type="entry name" value="GPCR_Rhodpsn"/>
</dbReference>
<feature type="transmembrane region" description="Helical" evidence="6">
    <location>
        <begin position="71"/>
        <end position="96"/>
    </location>
</feature>
<dbReference type="Gene3D" id="1.20.1070.10">
    <property type="entry name" value="Rhodopsin 7-helix transmembrane proteins"/>
    <property type="match status" value="2"/>
</dbReference>
<evidence type="ECO:0000256" key="3">
    <source>
        <dbReference type="ARBA" id="ARBA00022692"/>
    </source>
</evidence>
<keyword evidence="5 6" id="KW-0472">Membrane</keyword>
<evidence type="ECO:0000313" key="8">
    <source>
        <dbReference type="EMBL" id="CAH3044212.1"/>
    </source>
</evidence>
<dbReference type="SUPFAM" id="SSF81321">
    <property type="entry name" value="Family A G protein-coupled receptor-like"/>
    <property type="match status" value="2"/>
</dbReference>
<dbReference type="EMBL" id="CALNXJ010000007">
    <property type="protein sequence ID" value="CAH3044212.1"/>
    <property type="molecule type" value="Genomic_DNA"/>
</dbReference>
<reference evidence="8 9" key="1">
    <citation type="submission" date="2022-05" db="EMBL/GenBank/DDBJ databases">
        <authorList>
            <consortium name="Genoscope - CEA"/>
            <person name="William W."/>
        </authorList>
    </citation>
    <scope>NUCLEOTIDE SEQUENCE [LARGE SCALE GENOMIC DNA]</scope>
</reference>
<accession>A0AAU9W3P8</accession>
<dbReference type="GO" id="GO:0004930">
    <property type="term" value="F:G protein-coupled receptor activity"/>
    <property type="evidence" value="ECO:0007669"/>
    <property type="project" value="InterPro"/>
</dbReference>
<dbReference type="GO" id="GO:0005886">
    <property type="term" value="C:plasma membrane"/>
    <property type="evidence" value="ECO:0007669"/>
    <property type="project" value="UniProtKB-SubCell"/>
</dbReference>
<name>A0AAU9W3P8_9CNID</name>
<dbReference type="AlphaFoldDB" id="A0AAU9W3P8"/>
<feature type="transmembrane region" description="Helical" evidence="6">
    <location>
        <begin position="516"/>
        <end position="547"/>
    </location>
</feature>
<dbReference type="InterPro" id="IPR017452">
    <property type="entry name" value="GPCR_Rhodpsn_7TM"/>
</dbReference>
<dbReference type="Proteomes" id="UP001159428">
    <property type="component" value="Unassembled WGS sequence"/>
</dbReference>
<evidence type="ECO:0000256" key="2">
    <source>
        <dbReference type="ARBA" id="ARBA00022475"/>
    </source>
</evidence>
<keyword evidence="4 6" id="KW-1133">Transmembrane helix</keyword>